<organism evidence="10">
    <name type="scientific">Noctiluca scintillans</name>
    <name type="common">Sea sparkle</name>
    <name type="synonym">Red tide dinoflagellate</name>
    <dbReference type="NCBI Taxonomy" id="2966"/>
    <lineage>
        <taxon>Eukaryota</taxon>
        <taxon>Sar</taxon>
        <taxon>Alveolata</taxon>
        <taxon>Dinophyceae</taxon>
        <taxon>Noctilucales</taxon>
        <taxon>Noctilucaceae</taxon>
        <taxon>Noctiluca</taxon>
    </lineage>
</organism>
<dbReference type="InterPro" id="IPR000731">
    <property type="entry name" value="SSD"/>
</dbReference>
<keyword evidence="3 8" id="KW-1133">Transmembrane helix</keyword>
<feature type="transmembrane region" description="Helical" evidence="8">
    <location>
        <begin position="142"/>
        <end position="163"/>
    </location>
</feature>
<evidence type="ECO:0000313" key="10">
    <source>
        <dbReference type="EMBL" id="CAD8862265.1"/>
    </source>
</evidence>
<protein>
    <recommendedName>
        <fullName evidence="9">SSD domain-containing protein</fullName>
    </recommendedName>
</protein>
<feature type="transmembrane region" description="Helical" evidence="8">
    <location>
        <begin position="1133"/>
        <end position="1161"/>
    </location>
</feature>
<dbReference type="SUPFAM" id="SSF82866">
    <property type="entry name" value="Multidrug efflux transporter AcrB transmembrane domain"/>
    <property type="match status" value="2"/>
</dbReference>
<feature type="transmembrane region" description="Helical" evidence="8">
    <location>
        <begin position="511"/>
        <end position="531"/>
    </location>
</feature>
<feature type="transmembrane region" description="Helical" evidence="8">
    <location>
        <begin position="405"/>
        <end position="426"/>
    </location>
</feature>
<evidence type="ECO:0000256" key="8">
    <source>
        <dbReference type="SAM" id="Phobius"/>
    </source>
</evidence>
<dbReference type="Gene3D" id="1.20.1640.10">
    <property type="entry name" value="Multidrug efflux transporter AcrB transmembrane domain"/>
    <property type="match status" value="2"/>
</dbReference>
<feature type="transmembrane region" description="Helical" evidence="8">
    <location>
        <begin position="1023"/>
        <end position="1043"/>
    </location>
</feature>
<comment type="subcellular location">
    <subcellularLocation>
        <location evidence="1">Membrane</location>
        <topology evidence="1">Multi-pass membrane protein</topology>
    </subcellularLocation>
</comment>
<name>A0A7S1AQS7_NOCSC</name>
<dbReference type="GO" id="GO:0007224">
    <property type="term" value="P:smoothened signaling pathway"/>
    <property type="evidence" value="ECO:0007669"/>
    <property type="project" value="TreeGrafter"/>
</dbReference>
<feature type="transmembrane region" description="Helical" evidence="8">
    <location>
        <begin position="1080"/>
        <end position="1098"/>
    </location>
</feature>
<feature type="domain" description="SSD" evidence="9">
    <location>
        <begin position="414"/>
        <end position="562"/>
    </location>
</feature>
<feature type="transmembrane region" description="Helical" evidence="8">
    <location>
        <begin position="1050"/>
        <end position="1074"/>
    </location>
</feature>
<dbReference type="GO" id="GO:0022857">
    <property type="term" value="F:transmembrane transporter activity"/>
    <property type="evidence" value="ECO:0007669"/>
    <property type="project" value="TreeGrafter"/>
</dbReference>
<comment type="similarity">
    <text evidence="6">Belongs to the dispatched family.</text>
</comment>
<reference evidence="10" key="1">
    <citation type="submission" date="2021-01" db="EMBL/GenBank/DDBJ databases">
        <authorList>
            <person name="Corre E."/>
            <person name="Pelletier E."/>
            <person name="Niang G."/>
            <person name="Scheremetjew M."/>
            <person name="Finn R."/>
            <person name="Kale V."/>
            <person name="Holt S."/>
            <person name="Cochrane G."/>
            <person name="Meng A."/>
            <person name="Brown T."/>
            <person name="Cohen L."/>
        </authorList>
    </citation>
    <scope>NUCLEOTIDE SEQUENCE</scope>
</reference>
<feature type="compositionally biased region" description="Polar residues" evidence="7">
    <location>
        <begin position="43"/>
        <end position="52"/>
    </location>
</feature>
<gene>
    <name evidence="10" type="ORF">NSCI0253_LOCUS36620</name>
</gene>
<keyword evidence="4 8" id="KW-0472">Membrane</keyword>
<keyword evidence="5" id="KW-0325">Glycoprotein</keyword>
<dbReference type="PANTHER" id="PTHR45951">
    <property type="entry name" value="PROTEIN DISPATCHED-RELATED"/>
    <property type="match status" value="1"/>
</dbReference>
<feature type="transmembrane region" description="Helical" evidence="8">
    <location>
        <begin position="1167"/>
        <end position="1193"/>
    </location>
</feature>
<dbReference type="GO" id="GO:0016020">
    <property type="term" value="C:membrane"/>
    <property type="evidence" value="ECO:0007669"/>
    <property type="project" value="UniProtKB-SubCell"/>
</dbReference>
<dbReference type="AlphaFoldDB" id="A0A7S1AQS7"/>
<dbReference type="Pfam" id="PF12349">
    <property type="entry name" value="Sterol-sensing"/>
    <property type="match status" value="1"/>
</dbReference>
<sequence>MARSSSPRQGPADIRPESRSPARSAQGRSRSHSRDRNNRSVSPVASWTTPGVSPTGGDMEIVADSRQASPSPGWGSPMGIVPTTGFVLVEKPDEKPTSDERLRDEYFAQPSIFRPVHEMLEPVKDMFEQLGMIIVGFVVRRNGFCVCLTVSIMIIILCCGAALDVSVQTDFDLFLKTDVNSSLQYDAFQDALAVEGRTTISRRLQSLLYVPKDIYLIYELKSTSITNGILDIDEISRIALFENEIRNLGKWQELCDRSESWSALCSPGVSFISYALPSANLMSTSDVVPESVSFDGQGSDPLTLEAALSIVNKHNLDSVLLPSSYSATDDNPSITILRSLFRFQLPIGSAADSTAARVAKQKEVDDEWWSFVENDLMPILREGLDSDLRIHFDGTDFEEIELLRALYADLALCIGSFGFVICYLMFHLRSGFLAFFGLSISLMAVPVTYVVCGLLVNQTEISVASFLALFLAIGFGCDTMLVYSDCWTESIQHRVSVEDRLAWTFRHGGRATIATVGTTALSFFSNLASVIRSLRQFGFFMGLCNITIWVMLTTIFVPLIVMDQRHFKRCHLRCRREPVAGEQGNRVFFLQLWSRHLRAWRWCHLCGPFLFAIIGLCIMVPQASFTIEDPGLFPEDHNRFLVEDAMTHFGSIGEVFPSTFSVPPQTEDVWVPTTFTPVFSINCALFWCESVPQTVDEGQCNCYRKEKTCSASDSTAQSKLRTISTTSISPTEYQAYMQSSLDSTASSAGLSYGDISQPLLLQEWETGYVETTYMTQHSMDINRLESTATCGWEELCFCSGERCVLDDSWAAQTSRERRLRNHTVHRLKPRRLPTSTQMVSSNRPLHGRRLQESLMRIDVPLGFKLDTEIPLLWVQSSTYQRWTFSDSFDITHPWTQRAIYTLVNDFPDRLLIGRSATWIKHFASCLTNSNMRFPVRSGDWNEATGRCSPSNSEYVWFEGDEVRATYVVFELSIPSSALTVDQTLDLKAEWDDHLAIWNADAVKQARGAFHVSSVWVDAEAQKAILLTTIITLLLLLLLAYCGMLTFTGSLVLSLFVVSSTFGVMLGLALFILLVSTTVGLLEAVAVIYFIGYAVTYSLHIAHHYASEEALIFEPHPRGIPNERAAMRLRRVSFSLKVIGGATVGSAITTAGAAFFGLFATLTIFAKLYMMCFSVTLIAIFVTMGALPAALLLFGPLWPGCGRCSPPSMSAQSLRDGGGLVSGARAFASATTGAIASAGRRNKENFNSKAERLH</sequence>
<evidence type="ECO:0000256" key="5">
    <source>
        <dbReference type="ARBA" id="ARBA00023180"/>
    </source>
</evidence>
<evidence type="ECO:0000256" key="4">
    <source>
        <dbReference type="ARBA" id="ARBA00023136"/>
    </source>
</evidence>
<dbReference type="EMBL" id="HBFQ01051333">
    <property type="protein sequence ID" value="CAD8862265.1"/>
    <property type="molecule type" value="Transcribed_RNA"/>
</dbReference>
<dbReference type="PANTHER" id="PTHR45951:SF3">
    <property type="entry name" value="PROTEIN DISPATCHED"/>
    <property type="match status" value="1"/>
</dbReference>
<evidence type="ECO:0000256" key="7">
    <source>
        <dbReference type="SAM" id="MobiDB-lite"/>
    </source>
</evidence>
<accession>A0A7S1AQS7</accession>
<feature type="transmembrane region" description="Helical" evidence="8">
    <location>
        <begin position="433"/>
        <end position="456"/>
    </location>
</feature>
<evidence type="ECO:0000256" key="1">
    <source>
        <dbReference type="ARBA" id="ARBA00004141"/>
    </source>
</evidence>
<proteinExistence type="inferred from homology"/>
<evidence type="ECO:0000256" key="3">
    <source>
        <dbReference type="ARBA" id="ARBA00022989"/>
    </source>
</evidence>
<dbReference type="InterPro" id="IPR052081">
    <property type="entry name" value="Dispatched_Hh_regulator"/>
</dbReference>
<dbReference type="PROSITE" id="PS50156">
    <property type="entry name" value="SSD"/>
    <property type="match status" value="1"/>
</dbReference>
<evidence type="ECO:0000259" key="9">
    <source>
        <dbReference type="PROSITE" id="PS50156"/>
    </source>
</evidence>
<keyword evidence="2 8" id="KW-0812">Transmembrane</keyword>
<evidence type="ECO:0000256" key="6">
    <source>
        <dbReference type="ARBA" id="ARBA00038046"/>
    </source>
</evidence>
<feature type="transmembrane region" description="Helical" evidence="8">
    <location>
        <begin position="537"/>
        <end position="561"/>
    </location>
</feature>
<feature type="transmembrane region" description="Helical" evidence="8">
    <location>
        <begin position="602"/>
        <end position="621"/>
    </location>
</feature>
<feature type="transmembrane region" description="Helical" evidence="8">
    <location>
        <begin position="462"/>
        <end position="484"/>
    </location>
</feature>
<feature type="region of interest" description="Disordered" evidence="7">
    <location>
        <begin position="1"/>
        <end position="59"/>
    </location>
</feature>
<dbReference type="InterPro" id="IPR053958">
    <property type="entry name" value="HMGCR/SNAP/NPC1-like_SSD"/>
</dbReference>
<evidence type="ECO:0000256" key="2">
    <source>
        <dbReference type="ARBA" id="ARBA00022692"/>
    </source>
</evidence>